<dbReference type="GO" id="GO:0016740">
    <property type="term" value="F:transferase activity"/>
    <property type="evidence" value="ECO:0007669"/>
    <property type="project" value="UniProtKB-KW"/>
</dbReference>
<dbReference type="Pfam" id="PF03734">
    <property type="entry name" value="YkuD"/>
    <property type="match status" value="1"/>
</dbReference>
<name>A0AAU7JD47_9HYPH</name>
<protein>
    <submittedName>
        <fullName evidence="11">L,D-transpeptidase family protein</fullName>
    </submittedName>
</protein>
<keyword evidence="3" id="KW-0808">Transferase</keyword>
<evidence type="ECO:0000256" key="3">
    <source>
        <dbReference type="ARBA" id="ARBA00022679"/>
    </source>
</evidence>
<dbReference type="InterPro" id="IPR005490">
    <property type="entry name" value="LD_TPept_cat_dom"/>
</dbReference>
<feature type="active site" description="Nucleophile" evidence="7">
    <location>
        <position position="170"/>
    </location>
</feature>
<evidence type="ECO:0000256" key="2">
    <source>
        <dbReference type="ARBA" id="ARBA00005992"/>
    </source>
</evidence>
<evidence type="ECO:0000256" key="1">
    <source>
        <dbReference type="ARBA" id="ARBA00004752"/>
    </source>
</evidence>
<feature type="compositionally biased region" description="Low complexity" evidence="8">
    <location>
        <begin position="454"/>
        <end position="468"/>
    </location>
</feature>
<feature type="compositionally biased region" description="Low complexity" evidence="8">
    <location>
        <begin position="365"/>
        <end position="383"/>
    </location>
</feature>
<sequence length="528" mass="55983">MSMTLSQISKLRASFARAPLARLAVLGMAGAFLAGCNAESGRYPARAYAPIPSDTLALMASQGATRSSPVLIRAYKKESEIEVWKQNSTGQYALIKTYPICRWSGQLGPKKREGDRQVPEGFYQVTSAQMNPNSAYWLSFNVGYPNPMERAMGRNGGDIMVHGTCSSRGCFAMTNEQIEEIYAVMRESLNGGQKAVQFQSYPFRMTAENLAKFRHDPNMPFWKNLKEGSDHFEVTKQEPKVAYCGGKYVFDADGAQRLDPTGACPAIKTDESIAQAVAAKDRQDQEKVAELVSKGVAAVRVQYADGGQHMSYRTGRYAASASSDDRYAAAAMTPVKMASMGDISRPEAVDAVEEYAVDERGQRKQAPVAVAQAEPAPLKAPVEKSAVAKAAPAKSEPAKAVASHEAGKAPRMVATAQPAAPVAAAAPVSAAALAPAPAPSGAFSAIGSLFGSRSEGGVASASAAPAKAGESEGRPFYKRWLGVGADEQASAPVSSEPAQPQPIKAPLPPRRQAKAPDAPPQRQASLQQ</sequence>
<gene>
    <name evidence="11" type="ORF">ABEG18_21135</name>
</gene>
<feature type="domain" description="L,D-TPase catalytic" evidence="10">
    <location>
        <begin position="70"/>
        <end position="198"/>
    </location>
</feature>
<accession>A0AAU7JD47</accession>
<feature type="region of interest" description="Disordered" evidence="8">
    <location>
        <begin position="454"/>
        <end position="473"/>
    </location>
</feature>
<evidence type="ECO:0000313" key="11">
    <source>
        <dbReference type="EMBL" id="XBO38186.1"/>
    </source>
</evidence>
<keyword evidence="9" id="KW-0732">Signal</keyword>
<evidence type="ECO:0000256" key="5">
    <source>
        <dbReference type="ARBA" id="ARBA00022984"/>
    </source>
</evidence>
<dbReference type="CDD" id="cd16913">
    <property type="entry name" value="YkuD_like"/>
    <property type="match status" value="1"/>
</dbReference>
<comment type="pathway">
    <text evidence="1 7">Cell wall biogenesis; peptidoglycan biosynthesis.</text>
</comment>
<dbReference type="PANTHER" id="PTHR36699">
    <property type="entry name" value="LD-TRANSPEPTIDASE"/>
    <property type="match status" value="1"/>
</dbReference>
<dbReference type="PANTHER" id="PTHR36699:SF1">
    <property type="entry name" value="L,D-TRANSPEPTIDASE YAFK-RELATED"/>
    <property type="match status" value="1"/>
</dbReference>
<comment type="similarity">
    <text evidence="2">Belongs to the YkuD family.</text>
</comment>
<feature type="region of interest" description="Disordered" evidence="8">
    <location>
        <begin position="479"/>
        <end position="528"/>
    </location>
</feature>
<dbReference type="AlphaFoldDB" id="A0AAU7JD47"/>
<feature type="compositionally biased region" description="Pro residues" evidence="8">
    <location>
        <begin position="499"/>
        <end position="509"/>
    </location>
</feature>
<dbReference type="EMBL" id="CP157484">
    <property type="protein sequence ID" value="XBO38186.1"/>
    <property type="molecule type" value="Genomic_DNA"/>
</dbReference>
<keyword evidence="6 7" id="KW-0961">Cell wall biogenesis/degradation</keyword>
<evidence type="ECO:0000256" key="8">
    <source>
        <dbReference type="SAM" id="MobiDB-lite"/>
    </source>
</evidence>
<keyword evidence="4 7" id="KW-0133">Cell shape</keyword>
<dbReference type="GO" id="GO:0004180">
    <property type="term" value="F:carboxypeptidase activity"/>
    <property type="evidence" value="ECO:0007669"/>
    <property type="project" value="UniProtKB-ARBA"/>
</dbReference>
<feature type="chain" id="PRO_5043772826" evidence="9">
    <location>
        <begin position="35"/>
        <end position="528"/>
    </location>
</feature>
<dbReference type="GO" id="GO:0008360">
    <property type="term" value="P:regulation of cell shape"/>
    <property type="evidence" value="ECO:0007669"/>
    <property type="project" value="UniProtKB-UniRule"/>
</dbReference>
<dbReference type="RefSeq" id="WP_406855023.1">
    <property type="nucleotide sequence ID" value="NZ_CP157484.1"/>
</dbReference>
<dbReference type="PROSITE" id="PS52029">
    <property type="entry name" value="LD_TPASE"/>
    <property type="match status" value="1"/>
</dbReference>
<evidence type="ECO:0000256" key="9">
    <source>
        <dbReference type="SAM" id="SignalP"/>
    </source>
</evidence>
<organism evidence="11">
    <name type="scientific">Alsobacter sp. KACC 23698</name>
    <dbReference type="NCBI Taxonomy" id="3149229"/>
    <lineage>
        <taxon>Bacteria</taxon>
        <taxon>Pseudomonadati</taxon>
        <taxon>Pseudomonadota</taxon>
        <taxon>Alphaproteobacteria</taxon>
        <taxon>Hyphomicrobiales</taxon>
        <taxon>Alsobacteraceae</taxon>
        <taxon>Alsobacter</taxon>
    </lineage>
</organism>
<evidence type="ECO:0000256" key="6">
    <source>
        <dbReference type="ARBA" id="ARBA00023316"/>
    </source>
</evidence>
<feature type="active site" description="Proton donor/acceptor" evidence="7">
    <location>
        <position position="162"/>
    </location>
</feature>
<proteinExistence type="inferred from homology"/>
<evidence type="ECO:0000256" key="4">
    <source>
        <dbReference type="ARBA" id="ARBA00022960"/>
    </source>
</evidence>
<feature type="region of interest" description="Disordered" evidence="8">
    <location>
        <begin position="362"/>
        <end position="383"/>
    </location>
</feature>
<dbReference type="InterPro" id="IPR038063">
    <property type="entry name" value="Transpep_catalytic_dom"/>
</dbReference>
<keyword evidence="5 7" id="KW-0573">Peptidoglycan synthesis</keyword>
<evidence type="ECO:0000259" key="10">
    <source>
        <dbReference type="PROSITE" id="PS52029"/>
    </source>
</evidence>
<dbReference type="Gene3D" id="2.40.440.10">
    <property type="entry name" value="L,D-transpeptidase catalytic domain-like"/>
    <property type="match status" value="1"/>
</dbReference>
<dbReference type="GO" id="GO:0009252">
    <property type="term" value="P:peptidoglycan biosynthetic process"/>
    <property type="evidence" value="ECO:0007669"/>
    <property type="project" value="UniProtKB-KW"/>
</dbReference>
<feature type="signal peptide" evidence="9">
    <location>
        <begin position="1"/>
        <end position="34"/>
    </location>
</feature>
<evidence type="ECO:0000256" key="7">
    <source>
        <dbReference type="PROSITE-ProRule" id="PRU01373"/>
    </source>
</evidence>
<dbReference type="SUPFAM" id="SSF141523">
    <property type="entry name" value="L,D-transpeptidase catalytic domain-like"/>
    <property type="match status" value="1"/>
</dbReference>
<dbReference type="GO" id="GO:0071555">
    <property type="term" value="P:cell wall organization"/>
    <property type="evidence" value="ECO:0007669"/>
    <property type="project" value="UniProtKB-UniRule"/>
</dbReference>
<reference evidence="11" key="1">
    <citation type="submission" date="2024-05" db="EMBL/GenBank/DDBJ databases">
        <authorList>
            <person name="Kim S."/>
            <person name="Heo J."/>
            <person name="Choi H."/>
            <person name="Choi Y."/>
            <person name="Kwon S.-W."/>
            <person name="Kim Y."/>
        </authorList>
    </citation>
    <scope>NUCLEOTIDE SEQUENCE</scope>
    <source>
        <strain evidence="11">KACC 23698</strain>
    </source>
</reference>